<dbReference type="InterPro" id="IPR003653">
    <property type="entry name" value="Peptidase_C48_C"/>
</dbReference>
<keyword evidence="4" id="KW-0645">Protease</keyword>
<feature type="compositionally biased region" description="Basic and acidic residues" evidence="10">
    <location>
        <begin position="595"/>
        <end position="610"/>
    </location>
</feature>
<comment type="similarity">
    <text evidence="2">Belongs to the peptidase C48 family.</text>
</comment>
<keyword evidence="9 11" id="KW-0472">Membrane</keyword>
<keyword evidence="15" id="KW-1185">Reference proteome</keyword>
<dbReference type="Gene3D" id="3.40.395.10">
    <property type="entry name" value="Adenoviral Proteinase, Chain A"/>
    <property type="match status" value="1"/>
</dbReference>
<feature type="region of interest" description="Disordered" evidence="10">
    <location>
        <begin position="484"/>
        <end position="647"/>
    </location>
</feature>
<feature type="compositionally biased region" description="Basic and acidic residues" evidence="10">
    <location>
        <begin position="401"/>
        <end position="420"/>
    </location>
</feature>
<name>A0ABQ7C256_BRACR</name>
<evidence type="ECO:0008006" key="16">
    <source>
        <dbReference type="Google" id="ProtNLM"/>
    </source>
</evidence>
<feature type="transmembrane region" description="Helical" evidence="11">
    <location>
        <begin position="144"/>
        <end position="166"/>
    </location>
</feature>
<dbReference type="Pfam" id="PF02902">
    <property type="entry name" value="Peptidase_C48"/>
    <property type="match status" value="1"/>
</dbReference>
<evidence type="ECO:0000313" key="15">
    <source>
        <dbReference type="Proteomes" id="UP000266723"/>
    </source>
</evidence>
<feature type="region of interest" description="Disordered" evidence="10">
    <location>
        <begin position="803"/>
        <end position="930"/>
    </location>
</feature>
<evidence type="ECO:0000256" key="10">
    <source>
        <dbReference type="SAM" id="MobiDB-lite"/>
    </source>
</evidence>
<evidence type="ECO:0000256" key="7">
    <source>
        <dbReference type="ARBA" id="ARBA00022970"/>
    </source>
</evidence>
<feature type="transmembrane region" description="Helical" evidence="11">
    <location>
        <begin position="203"/>
        <end position="222"/>
    </location>
</feature>
<keyword evidence="6" id="KW-0378">Hydrolase</keyword>
<dbReference type="InterPro" id="IPR013057">
    <property type="entry name" value="AA_transpt_TM"/>
</dbReference>
<accession>A0ABQ7C256</accession>
<feature type="compositionally biased region" description="Polar residues" evidence="10">
    <location>
        <begin position="838"/>
        <end position="857"/>
    </location>
</feature>
<feature type="transmembrane region" description="Helical" evidence="11">
    <location>
        <begin position="178"/>
        <end position="196"/>
    </location>
</feature>
<reference evidence="14 15" key="1">
    <citation type="journal article" date="2020" name="BMC Genomics">
        <title>Intraspecific diversification of the crop wild relative Brassica cretica Lam. using demographic model selection.</title>
        <authorList>
            <person name="Kioukis A."/>
            <person name="Michalopoulou V.A."/>
            <person name="Briers L."/>
            <person name="Pirintsos S."/>
            <person name="Studholme D.J."/>
            <person name="Pavlidis P."/>
            <person name="Sarris P.F."/>
        </authorList>
    </citation>
    <scope>NUCLEOTIDE SEQUENCE [LARGE SCALE GENOMIC DNA]</scope>
    <source>
        <strain evidence="15">cv. PFS-1207/04</strain>
    </source>
</reference>
<comment type="subcellular location">
    <subcellularLocation>
        <location evidence="1">Membrane</location>
    </subcellularLocation>
</comment>
<evidence type="ECO:0000313" key="14">
    <source>
        <dbReference type="EMBL" id="KAF3546246.1"/>
    </source>
</evidence>
<evidence type="ECO:0000256" key="5">
    <source>
        <dbReference type="ARBA" id="ARBA00022692"/>
    </source>
</evidence>
<evidence type="ECO:0000256" key="2">
    <source>
        <dbReference type="ARBA" id="ARBA00005234"/>
    </source>
</evidence>
<evidence type="ECO:0000259" key="12">
    <source>
        <dbReference type="Pfam" id="PF01490"/>
    </source>
</evidence>
<evidence type="ECO:0000256" key="1">
    <source>
        <dbReference type="ARBA" id="ARBA00004370"/>
    </source>
</evidence>
<feature type="compositionally biased region" description="Low complexity" evidence="10">
    <location>
        <begin position="495"/>
        <end position="507"/>
    </location>
</feature>
<keyword evidence="5 11" id="KW-0812">Transmembrane</keyword>
<feature type="compositionally biased region" description="Acidic residues" evidence="10">
    <location>
        <begin position="865"/>
        <end position="874"/>
    </location>
</feature>
<feature type="transmembrane region" description="Helical" evidence="11">
    <location>
        <begin position="85"/>
        <end position="107"/>
    </location>
</feature>
<dbReference type="PANTHER" id="PTHR48017">
    <property type="entry name" value="OS05G0424000 PROTEIN-RELATED"/>
    <property type="match status" value="1"/>
</dbReference>
<dbReference type="Pfam" id="PF01490">
    <property type="entry name" value="Aa_trans"/>
    <property type="match status" value="1"/>
</dbReference>
<dbReference type="Proteomes" id="UP000266723">
    <property type="component" value="Unassembled WGS sequence"/>
</dbReference>
<proteinExistence type="inferred from homology"/>
<evidence type="ECO:0000256" key="6">
    <source>
        <dbReference type="ARBA" id="ARBA00022801"/>
    </source>
</evidence>
<dbReference type="EMBL" id="QGKV02000832">
    <property type="protein sequence ID" value="KAF3546246.1"/>
    <property type="molecule type" value="Genomic_DNA"/>
</dbReference>
<keyword evidence="8 11" id="KW-1133">Transmembrane helix</keyword>
<feature type="region of interest" description="Disordered" evidence="10">
    <location>
        <begin position="1"/>
        <end position="36"/>
    </location>
</feature>
<feature type="compositionally biased region" description="Basic and acidic residues" evidence="10">
    <location>
        <begin position="515"/>
        <end position="533"/>
    </location>
</feature>
<sequence>MSAGMRHGEEAIVPSGNDNEGVQVNGNNTGKIDEHDGSDGSKLSSFLWHGGSVWDAWFSCASNQVAQVLLTLPYSFSQLGMLSGIVLQIFYGLLGSWTAYLISVLYVEYRARKEKEGKNFKNHVIQWFEVLDGLLGTYWKALGLAFNCTFLLFGSVIQLIACASNIYYINDHLDKRTWTYIFGACCATTVFIPSFHNYRIWSFLGLGMTTYTAWYLAIASIIHGQTEGVKHSGPTKLVLYFTGATNILYTFGDSVAIQGYVDAIQRVLIAAVPQLKEEVATAEPAPVVDYDSEGDTNIEEAGSAAQTPARKTSTGTPKYVVIPGHAKALDFECKVKVNNIIPSPDDEWLMRSYFSWTDEVLDPEVDTMLKLIDEGFRFRKDMFTEGVTAQDLYRIKVERQREKEAKEKNDRDNADTHETDSPDQNSPLPIASIVADILKDQLGGLERRLIDAMSSRFEGMERNIEGSVVDGIRSMQTAVIKALSNPERITRTAAPRRPIQPQTQPTPEGGGLSPRPHDNTESRMADDTIRDVLGDLGSPHNRGKYVTSSDGVSGRRTSRHVASDGAPASSPEGVNLTTDPLQTDSAPADQTSEAFQDKRPEPEHVVRPEEANPANAEGRKSKRSRQRPTVYKDYQCDPKVPGGSKQPPSVECLYEKMVDNLNILGHIKIAPDVAVPTGEFLSIAQRTQPMTAQVMDSLVRFLPRHPTATGVNVCFCDTSMPATLMEQYARLVKTTVKDKSKIKFLDKKLRNPPVTTADSLYFPFNLDQKHWVGICVDTMEGTIYILDCNTSFKTESQMKKELNPIADPVTSSGGISGRRTSRHVASNGAPASSPEGVNLTTDPLQTDSAPADQTSEAFQDKRPEPEEETNEEGDRENVGASDPVQHVVRPEEANPANAEGRKSKRSRQRPAVYKDYQCDPKVPGSSKQPPSVECLYEKMVDNLNILGHINIAPDVAVPTGEFLSIAQRTQPMTA</sequence>
<protein>
    <recommendedName>
        <fullName evidence="16">Ubiquitin-like protease family profile domain-containing protein</fullName>
    </recommendedName>
</protein>
<feature type="compositionally biased region" description="Basic and acidic residues" evidence="10">
    <location>
        <begin position="1"/>
        <end position="10"/>
    </location>
</feature>
<evidence type="ECO:0000256" key="9">
    <source>
        <dbReference type="ARBA" id="ARBA00023136"/>
    </source>
</evidence>
<comment type="caution">
    <text evidence="14">The sequence shown here is derived from an EMBL/GenBank/DDBJ whole genome shotgun (WGS) entry which is preliminary data.</text>
</comment>
<evidence type="ECO:0000256" key="4">
    <source>
        <dbReference type="ARBA" id="ARBA00022670"/>
    </source>
</evidence>
<evidence type="ECO:0000256" key="11">
    <source>
        <dbReference type="SAM" id="Phobius"/>
    </source>
</evidence>
<gene>
    <name evidence="14" type="ORF">DY000_02002053</name>
</gene>
<evidence type="ECO:0000259" key="13">
    <source>
        <dbReference type="Pfam" id="PF02902"/>
    </source>
</evidence>
<dbReference type="InterPro" id="IPR038765">
    <property type="entry name" value="Papain-like_cys_pep_sf"/>
</dbReference>
<feature type="compositionally biased region" description="Polar residues" evidence="10">
    <location>
        <begin position="16"/>
        <end position="30"/>
    </location>
</feature>
<feature type="compositionally biased region" description="Polar residues" evidence="10">
    <location>
        <begin position="575"/>
        <end position="594"/>
    </location>
</feature>
<organism evidence="14 15">
    <name type="scientific">Brassica cretica</name>
    <name type="common">Mustard</name>
    <dbReference type="NCBI Taxonomy" id="69181"/>
    <lineage>
        <taxon>Eukaryota</taxon>
        <taxon>Viridiplantae</taxon>
        <taxon>Streptophyta</taxon>
        <taxon>Embryophyta</taxon>
        <taxon>Tracheophyta</taxon>
        <taxon>Spermatophyta</taxon>
        <taxon>Magnoliopsida</taxon>
        <taxon>eudicotyledons</taxon>
        <taxon>Gunneridae</taxon>
        <taxon>Pentapetalae</taxon>
        <taxon>rosids</taxon>
        <taxon>malvids</taxon>
        <taxon>Brassicales</taxon>
        <taxon>Brassicaceae</taxon>
        <taxon>Brassiceae</taxon>
        <taxon>Brassica</taxon>
    </lineage>
</organism>
<dbReference type="SUPFAM" id="SSF54001">
    <property type="entry name" value="Cysteine proteinases"/>
    <property type="match status" value="1"/>
</dbReference>
<keyword evidence="3" id="KW-0813">Transport</keyword>
<evidence type="ECO:0000256" key="3">
    <source>
        <dbReference type="ARBA" id="ARBA00022448"/>
    </source>
</evidence>
<keyword evidence="7" id="KW-0029">Amino-acid transport</keyword>
<feature type="region of interest" description="Disordered" evidence="10">
    <location>
        <begin position="401"/>
        <end position="428"/>
    </location>
</feature>
<feature type="domain" description="Ubiquitin-like protease family profile" evidence="13">
    <location>
        <begin position="690"/>
        <end position="806"/>
    </location>
</feature>
<feature type="domain" description="Amino acid transporter transmembrane" evidence="12">
    <location>
        <begin position="49"/>
        <end position="252"/>
    </location>
</feature>
<evidence type="ECO:0000256" key="8">
    <source>
        <dbReference type="ARBA" id="ARBA00022989"/>
    </source>
</evidence>